<dbReference type="InterPro" id="IPR019775">
    <property type="entry name" value="WD40_repeat_CS"/>
</dbReference>
<dbReference type="Proteomes" id="UP000002497">
    <property type="component" value="Unassembled WGS sequence"/>
</dbReference>
<dbReference type="PANTHER" id="PTHR14344">
    <property type="entry name" value="WD REPEAT PROTEIN"/>
    <property type="match status" value="1"/>
</dbReference>
<dbReference type="Pfam" id="PF00400">
    <property type="entry name" value="WD40"/>
    <property type="match status" value="2"/>
</dbReference>
<dbReference type="OMA" id="IIVWSCF"/>
<keyword evidence="2" id="KW-0963">Cytoplasm</keyword>
<sequence>MISAGTASGGTNVYGIHQSPSTPGHIERVTSMSCVLENLDACLPITAIQVLNIPGYELTLSGHGPYVIITNGATDQVLERCYVFQRNNVHGIQILDCPVTNPECKSRVLVWGGQSLRLLQICIKEPRTEGAILLSTLSSEYVCPDWILDASFYSPPGGTPKLPSAYIGCLITAHNVVLGLELNLDVTSSGVSFHLHEIAPGLKPILYSADIAWTSPSDILVAAGTVFGEIIVWTCRLEHDARNSLFSNFSIFVHRFFTGHEGSIFGVNISEEVHIGNDTSRRRFLASCSDDRTIRIWDISACCSPTLRNPGGLSKDSLPRSTGFGAAPEDTLKLDQQECVAKTMCHASRIWGVYFLDISFVDGQLVFNVLSRGEDATCQVWSLNLKQDVSQEDRQISAGNTKMDHVSTHAYHTGKNIWSTAIFKDVNAFNVYSGGADGNLVSFTLDRNADTLRILGEIASDYSADEVVNGLGLKDEAVTGKGKKEGRIACYSFVSDESFIAVTPRGKALLGRVSPGSLEAAKLPSTPLVSWSMITTLEGGEPQYLAGGSPRKGMGIIGAPSGAIWLYDHSRNAVDKIAQTGSKLSGIFVVDGPPDSSCSPGFTCVSFVTAFVHSPKAVFFTARGRPDPELLFETVLNLPPNFLITAASFMQTTSWLVLGSRHGGIAIYALDMASSAGQIDPLFYSAHLHANDAITSIISLRSYSAGQGAANYIVTTGRDGYYQLHLIKSPNGRTQSVTVRTIHKACPPFGPNIEGAALDPKTNDLILYGFKGVYFIVWNESTQTELMAAECGGCHRVWTYHSNDDGRRVLIWTKASRLHLFSSQGPSHRVLRAGGHGREIKSACLSSLLSNDGQTRSQILATGAEDTTIRLFLPEASGSTQSGDIFRCQMTLKKHTAGIQHIQWSPCGELLFSSSGCEELYVWRISSIPGFGIGAMFMGECPKSKPISDLRVTHFDVVKLDDEDAFLLALAYSNSMITIFYFKPDSQEDPFELIARGQYSTNCLTYIRFAISGERIYLITTSTDGHLAIWDATNSLESVIHAHGNIIQRQLASKFPAIPLELACGDRHAIHQSSIKVMEMLQVSETELLVLCGGDDNALSASMITLPSSYPTTSEDKPLFYSTLLPQAHASAITAIAVIGGIKYTKQGFDVSIASSGNDQRLKIWCVQVTRRTKDPEIVVALKQDTYTAVADVSSIEVLTTSEAGEEKNHLVVCGVGMDMWKVAGNLE</sequence>
<comment type="subcellular location">
    <subcellularLocation>
        <location evidence="1">Cytoplasm</location>
    </subcellularLocation>
</comment>
<reference evidence="8" key="1">
    <citation type="journal article" date="2010" name="Genome Res.">
        <title>Population genomic sequencing of Coccidioides fungi reveals recent hybridization and transposon control.</title>
        <authorList>
            <person name="Neafsey D.E."/>
            <person name="Barker B.M."/>
            <person name="Sharpton T.J."/>
            <person name="Stajich J.E."/>
            <person name="Park D.J."/>
            <person name="Whiston E."/>
            <person name="Hung C.-Y."/>
            <person name="McMahan C."/>
            <person name="White J."/>
            <person name="Sykes S."/>
            <person name="Heiman D."/>
            <person name="Young S."/>
            <person name="Zeng Q."/>
            <person name="Abouelleil A."/>
            <person name="Aftuck L."/>
            <person name="Bessette D."/>
            <person name="Brown A."/>
            <person name="FitzGerald M."/>
            <person name="Lui A."/>
            <person name="Macdonald J.P."/>
            <person name="Priest M."/>
            <person name="Orbach M.J."/>
            <person name="Galgiani J.N."/>
            <person name="Kirkland T.N."/>
            <person name="Cole G.T."/>
            <person name="Birren B.W."/>
            <person name="Henn M.R."/>
            <person name="Taylor J.W."/>
            <person name="Rounsley S.D."/>
        </authorList>
    </citation>
    <scope>NUCLEOTIDE SEQUENCE [LARGE SCALE GENOMIC DNA]</scope>
    <source>
        <strain evidence="8">RMSCC 757 / Silveira</strain>
    </source>
</reference>
<dbReference type="InterPro" id="IPR015943">
    <property type="entry name" value="WD40/YVTN_repeat-like_dom_sf"/>
</dbReference>
<name>E9DCC0_COCPS</name>
<keyword evidence="4" id="KW-0819">tRNA processing</keyword>
<dbReference type="VEuPathDB" id="FungiDB:CPSG_07472"/>
<dbReference type="InterPro" id="IPR051973">
    <property type="entry name" value="tRNA_Anticodon_Mtase-Reg"/>
</dbReference>
<dbReference type="InterPro" id="IPR036322">
    <property type="entry name" value="WD40_repeat_dom_sf"/>
</dbReference>
<dbReference type="AlphaFoldDB" id="E9DCC0"/>
<dbReference type="SUPFAM" id="SSF50978">
    <property type="entry name" value="WD40 repeat-like"/>
    <property type="match status" value="2"/>
</dbReference>
<dbReference type="PROSITE" id="PS50082">
    <property type="entry name" value="WD_REPEATS_2"/>
    <property type="match status" value="2"/>
</dbReference>
<dbReference type="STRING" id="443226.E9DCC0"/>
<dbReference type="InterPro" id="IPR001680">
    <property type="entry name" value="WD40_rpt"/>
</dbReference>
<dbReference type="GO" id="GO:0005737">
    <property type="term" value="C:cytoplasm"/>
    <property type="evidence" value="ECO:0007669"/>
    <property type="project" value="UniProtKB-SubCell"/>
</dbReference>
<dbReference type="HOGENOM" id="CLU_002615_1_0_1"/>
<dbReference type="eggNOG" id="KOG0974">
    <property type="taxonomic scope" value="Eukaryota"/>
</dbReference>
<protein>
    <submittedName>
        <fullName evidence="7">Uncharacterized protein</fullName>
    </submittedName>
</protein>
<evidence type="ECO:0000256" key="3">
    <source>
        <dbReference type="ARBA" id="ARBA00022574"/>
    </source>
</evidence>
<comment type="similarity">
    <text evidence="6">Belongs to the WD repeat WDR6 family.</text>
</comment>
<keyword evidence="5" id="KW-0677">Repeat</keyword>
<dbReference type="PROSITE" id="PS00678">
    <property type="entry name" value="WD_REPEATS_1"/>
    <property type="match status" value="1"/>
</dbReference>
<evidence type="ECO:0000256" key="6">
    <source>
        <dbReference type="ARBA" id="ARBA00038255"/>
    </source>
</evidence>
<evidence type="ECO:0000256" key="5">
    <source>
        <dbReference type="ARBA" id="ARBA00022737"/>
    </source>
</evidence>
<gene>
    <name evidence="7" type="ORF">CPSG_07472</name>
</gene>
<dbReference type="OrthoDB" id="5594999at2759"/>
<reference evidence="8" key="2">
    <citation type="submission" date="2010-03" db="EMBL/GenBank/DDBJ databases">
        <title>The genome sequence of Coccidioides posadasii strain Silveira.</title>
        <authorList>
            <consortium name="The Broad Institute Genome Sequencing Center for Infectious Disease"/>
            <person name="Neafsey D."/>
            <person name="Orbach M."/>
            <person name="Henn M.R."/>
            <person name="Cole G.T."/>
            <person name="Galgiani J."/>
            <person name="Gardner M.J."/>
            <person name="Kirkland T.N."/>
            <person name="Taylor J.W."/>
            <person name="Young S.K."/>
            <person name="Zeng Q."/>
            <person name="Koehrsen M."/>
            <person name="Alvarado L."/>
            <person name="Berlin A."/>
            <person name="Borenstein D."/>
            <person name="Chapman S.B."/>
            <person name="Chen Z."/>
            <person name="Engels R."/>
            <person name="Freedman E."/>
            <person name="Gellesch M."/>
            <person name="Goldberg J."/>
            <person name="Griggs A."/>
            <person name="Gujja S."/>
            <person name="Heilman E."/>
            <person name="Heiman D."/>
            <person name="Howarth C."/>
            <person name="Jen D."/>
            <person name="Larson L."/>
            <person name="Mehta T."/>
            <person name="Neiman D."/>
            <person name="Park D."/>
            <person name="Pearson M."/>
            <person name="Richards J."/>
            <person name="Roberts A."/>
            <person name="Saif S."/>
            <person name="Shea T."/>
            <person name="Shenoy N."/>
            <person name="Sisk P."/>
            <person name="Stolte C."/>
            <person name="Sykes S."/>
            <person name="Walk T."/>
            <person name="White J."/>
            <person name="Yandava C."/>
            <person name="Haas B."/>
            <person name="Nusbaum C."/>
            <person name="Birren B."/>
        </authorList>
    </citation>
    <scope>NUCLEOTIDE SEQUENCE [LARGE SCALE GENOMIC DNA]</scope>
    <source>
        <strain evidence="8">RMSCC 757 / Silveira</strain>
    </source>
</reference>
<keyword evidence="3" id="KW-0853">WD repeat</keyword>
<evidence type="ECO:0000313" key="7">
    <source>
        <dbReference type="EMBL" id="EFW15845.1"/>
    </source>
</evidence>
<evidence type="ECO:0000313" key="8">
    <source>
        <dbReference type="Proteomes" id="UP000002497"/>
    </source>
</evidence>
<dbReference type="SMART" id="SM00320">
    <property type="entry name" value="WD40"/>
    <property type="match status" value="6"/>
</dbReference>
<evidence type="ECO:0000256" key="1">
    <source>
        <dbReference type="ARBA" id="ARBA00004496"/>
    </source>
</evidence>
<keyword evidence="8" id="KW-1185">Reference proteome</keyword>
<dbReference type="GO" id="GO:0030488">
    <property type="term" value="P:tRNA methylation"/>
    <property type="evidence" value="ECO:0007669"/>
    <property type="project" value="TreeGrafter"/>
</dbReference>
<dbReference type="PANTHER" id="PTHR14344:SF3">
    <property type="entry name" value="WD REPEAT-CONTAINING PROTEIN 6"/>
    <property type="match status" value="1"/>
</dbReference>
<organism evidence="8">
    <name type="scientific">Coccidioides posadasii (strain RMSCC 757 / Silveira)</name>
    <name type="common">Valley fever fungus</name>
    <dbReference type="NCBI Taxonomy" id="443226"/>
    <lineage>
        <taxon>Eukaryota</taxon>
        <taxon>Fungi</taxon>
        <taxon>Dikarya</taxon>
        <taxon>Ascomycota</taxon>
        <taxon>Pezizomycotina</taxon>
        <taxon>Eurotiomycetes</taxon>
        <taxon>Eurotiomycetidae</taxon>
        <taxon>Onygenales</taxon>
        <taxon>Onygenaceae</taxon>
        <taxon>Coccidioides</taxon>
    </lineage>
</organism>
<dbReference type="VEuPathDB" id="FungiDB:D8B26_004345"/>
<evidence type="ECO:0000256" key="4">
    <source>
        <dbReference type="ARBA" id="ARBA00022694"/>
    </source>
</evidence>
<dbReference type="EMBL" id="GL636499">
    <property type="protein sequence ID" value="EFW15845.1"/>
    <property type="molecule type" value="Genomic_DNA"/>
</dbReference>
<evidence type="ECO:0000256" key="2">
    <source>
        <dbReference type="ARBA" id="ARBA00022490"/>
    </source>
</evidence>
<accession>E9DCC0</accession>
<dbReference type="Gene3D" id="2.130.10.10">
    <property type="entry name" value="YVTN repeat-like/Quinoprotein amine dehydrogenase"/>
    <property type="match status" value="3"/>
</dbReference>
<proteinExistence type="inferred from homology"/>